<keyword evidence="3" id="KW-0378">Hydrolase</keyword>
<dbReference type="InterPro" id="IPR015914">
    <property type="entry name" value="PAPs_N"/>
</dbReference>
<keyword evidence="8" id="KW-1185">Reference proteome</keyword>
<evidence type="ECO:0000259" key="5">
    <source>
        <dbReference type="Pfam" id="PF14008"/>
    </source>
</evidence>
<evidence type="ECO:0000313" key="7">
    <source>
        <dbReference type="EMBL" id="MFH4974730.1"/>
    </source>
</evidence>
<dbReference type="EC" id="3.1.3.2" evidence="3"/>
<dbReference type="Proteomes" id="UP001608902">
    <property type="component" value="Unassembled WGS sequence"/>
</dbReference>
<dbReference type="AlphaFoldDB" id="A0ABD6EEH4"/>
<dbReference type="InterPro" id="IPR004843">
    <property type="entry name" value="Calcineurin-like_PHP"/>
</dbReference>
<name>A0ABD6EEH4_9BILA</name>
<dbReference type="Pfam" id="PF00149">
    <property type="entry name" value="Metallophos"/>
    <property type="match status" value="1"/>
</dbReference>
<dbReference type="SUPFAM" id="SSF56300">
    <property type="entry name" value="Metallo-dependent phosphatases"/>
    <property type="match status" value="1"/>
</dbReference>
<accession>A0ABD6EEH4</accession>
<dbReference type="GO" id="GO:0003993">
    <property type="term" value="F:acid phosphatase activity"/>
    <property type="evidence" value="ECO:0007669"/>
    <property type="project" value="UniProtKB-EC"/>
</dbReference>
<sequence length="489" mass="56788">MCWFLLLATVLSVVGAHRNSLCPLRIPLWLREDPNQGPFRAQPEQIALSYAGDPTQMWITWLTFDDTLESIVEFGETQLEWSVRGNMTAFIDGGEKRKIRYIHRVLLENLKPGTSYIYHVGSTFGWSSIYHFTALHERPDGGYIFGVYGDLGYINPRSLGKIQQNAQRGLIDMVLHIGDIAYDLHTDDGDFGDAFGRQIEPISATIPYMMVVGNHENAYNFSHFVNRYTMPNTNHNLFYSFDLGPAHFVAISTEFYFFTNYGWEQLKTQWNWLIADLEAASKNRDKHPWIITMGHRPMYCSNYNDEDCTRYECVTRVGLPDSHAYGLEKLFHKYGVDLEIWAHQHSYERMWPVYNRTVFNGSADPYVNPPAPVHVVTGSAGCQENTDPFVEHPSPWSAFRSSNYGFSRMHIFNSTHLYFEQLAAIKPETEDSFWLIKHEHGPYYGKHRKAMMKYGFHVDRNWRPTYKNRTGNELESESQIRFIPQEFLC</sequence>
<protein>
    <recommendedName>
        <fullName evidence="3">Purple acid phosphatase</fullName>
        <ecNumber evidence="3">3.1.3.2</ecNumber>
    </recommendedName>
</protein>
<dbReference type="PANTHER" id="PTHR45867:SF3">
    <property type="entry name" value="ACID PHOSPHATASE TYPE 7"/>
    <property type="match status" value="1"/>
</dbReference>
<dbReference type="Pfam" id="PF16656">
    <property type="entry name" value="Pur_ac_phosph_N"/>
    <property type="match status" value="1"/>
</dbReference>
<dbReference type="Pfam" id="PF14008">
    <property type="entry name" value="Metallophos_C"/>
    <property type="match status" value="1"/>
</dbReference>
<dbReference type="InterPro" id="IPR029052">
    <property type="entry name" value="Metallo-depent_PP-like"/>
</dbReference>
<gene>
    <name evidence="7" type="ORF">AB6A40_001439</name>
</gene>
<comment type="caution">
    <text evidence="7">The sequence shown here is derived from an EMBL/GenBank/DDBJ whole genome shotgun (WGS) entry which is preliminary data.</text>
</comment>
<evidence type="ECO:0000256" key="1">
    <source>
        <dbReference type="ARBA" id="ARBA00022729"/>
    </source>
</evidence>
<dbReference type="Gene3D" id="3.60.21.10">
    <property type="match status" value="1"/>
</dbReference>
<comment type="similarity">
    <text evidence="3">Belongs to the metallophosphoesterase superfamily. Purple acid phosphatase family.</text>
</comment>
<evidence type="ECO:0000259" key="4">
    <source>
        <dbReference type="Pfam" id="PF00149"/>
    </source>
</evidence>
<feature type="chain" id="PRO_5044535352" description="Purple acid phosphatase" evidence="3">
    <location>
        <begin position="17"/>
        <end position="489"/>
    </location>
</feature>
<evidence type="ECO:0000313" key="8">
    <source>
        <dbReference type="Proteomes" id="UP001608902"/>
    </source>
</evidence>
<feature type="domain" description="Purple acid phosphatase C-terminal" evidence="5">
    <location>
        <begin position="371"/>
        <end position="428"/>
    </location>
</feature>
<dbReference type="InterPro" id="IPR025733">
    <property type="entry name" value="PAPs_C"/>
</dbReference>
<dbReference type="InterPro" id="IPR008963">
    <property type="entry name" value="Purple_acid_Pase-like_N"/>
</dbReference>
<feature type="signal peptide" evidence="3">
    <location>
        <begin position="1"/>
        <end position="16"/>
    </location>
</feature>
<dbReference type="Gene3D" id="2.60.40.380">
    <property type="entry name" value="Purple acid phosphatase-like, N-terminal"/>
    <property type="match status" value="1"/>
</dbReference>
<evidence type="ECO:0000259" key="6">
    <source>
        <dbReference type="Pfam" id="PF16656"/>
    </source>
</evidence>
<feature type="domain" description="Calcineurin-like phosphoesterase" evidence="4">
    <location>
        <begin position="146"/>
        <end position="347"/>
    </location>
</feature>
<dbReference type="PANTHER" id="PTHR45867">
    <property type="entry name" value="PURPLE ACID PHOSPHATASE"/>
    <property type="match status" value="1"/>
</dbReference>
<dbReference type="SUPFAM" id="SSF49363">
    <property type="entry name" value="Purple acid phosphatase, N-terminal domain"/>
    <property type="match status" value="1"/>
</dbReference>
<evidence type="ECO:0000256" key="3">
    <source>
        <dbReference type="RuleBase" id="RU361203"/>
    </source>
</evidence>
<dbReference type="EMBL" id="JBGFUD010000534">
    <property type="protein sequence ID" value="MFH4974730.1"/>
    <property type="molecule type" value="Genomic_DNA"/>
</dbReference>
<dbReference type="InterPro" id="IPR041792">
    <property type="entry name" value="MPP_PAP"/>
</dbReference>
<keyword evidence="2" id="KW-0325">Glycoprotein</keyword>
<proteinExistence type="inferred from homology"/>
<dbReference type="CDD" id="cd00839">
    <property type="entry name" value="MPP_PAPs"/>
    <property type="match status" value="1"/>
</dbReference>
<organism evidence="7 8">
    <name type="scientific">Gnathostoma spinigerum</name>
    <dbReference type="NCBI Taxonomy" id="75299"/>
    <lineage>
        <taxon>Eukaryota</taxon>
        <taxon>Metazoa</taxon>
        <taxon>Ecdysozoa</taxon>
        <taxon>Nematoda</taxon>
        <taxon>Chromadorea</taxon>
        <taxon>Rhabditida</taxon>
        <taxon>Spirurina</taxon>
        <taxon>Gnathostomatomorpha</taxon>
        <taxon>Gnathostomatoidea</taxon>
        <taxon>Gnathostomatidae</taxon>
        <taxon>Gnathostoma</taxon>
    </lineage>
</organism>
<feature type="domain" description="Purple acid phosphatase N-terminal" evidence="6">
    <location>
        <begin position="43"/>
        <end position="133"/>
    </location>
</feature>
<reference evidence="7 8" key="1">
    <citation type="submission" date="2024-08" db="EMBL/GenBank/DDBJ databases">
        <title>Gnathostoma spinigerum genome.</title>
        <authorList>
            <person name="Gonzalez-Bertolin B."/>
            <person name="Monzon S."/>
            <person name="Zaballos A."/>
            <person name="Jimenez P."/>
            <person name="Dekumyoy P."/>
            <person name="Varona S."/>
            <person name="Cuesta I."/>
            <person name="Sumanam S."/>
            <person name="Adisakwattana P."/>
            <person name="Gasser R.B."/>
            <person name="Hernandez-Gonzalez A."/>
            <person name="Young N.D."/>
            <person name="Perteguer M.J."/>
        </authorList>
    </citation>
    <scope>NUCLEOTIDE SEQUENCE [LARGE SCALE GENOMIC DNA]</scope>
    <source>
        <strain evidence="7">AL3</strain>
        <tissue evidence="7">Liver</tissue>
    </source>
</reference>
<evidence type="ECO:0000256" key="2">
    <source>
        <dbReference type="ARBA" id="ARBA00023180"/>
    </source>
</evidence>
<comment type="catalytic activity">
    <reaction evidence="3">
        <text>a phosphate monoester + H2O = an alcohol + phosphate</text>
        <dbReference type="Rhea" id="RHEA:15017"/>
        <dbReference type="ChEBI" id="CHEBI:15377"/>
        <dbReference type="ChEBI" id="CHEBI:30879"/>
        <dbReference type="ChEBI" id="CHEBI:43474"/>
        <dbReference type="ChEBI" id="CHEBI:67140"/>
        <dbReference type="EC" id="3.1.3.2"/>
    </reaction>
</comment>
<keyword evidence="1 3" id="KW-0732">Signal</keyword>